<feature type="domain" description="Methyltransferase FkbM" evidence="1">
    <location>
        <begin position="73"/>
        <end position="213"/>
    </location>
</feature>
<dbReference type="RefSeq" id="WP_146533671.1">
    <property type="nucleotide sequence ID" value="NZ_SJPX01000002.1"/>
</dbReference>
<dbReference type="NCBIfam" id="TIGR01444">
    <property type="entry name" value="fkbM_fam"/>
    <property type="match status" value="1"/>
</dbReference>
<dbReference type="SUPFAM" id="SSF53335">
    <property type="entry name" value="S-adenosyl-L-methionine-dependent methyltransferases"/>
    <property type="match status" value="1"/>
</dbReference>
<keyword evidence="3" id="KW-1185">Reference proteome</keyword>
<sequence length="233" mass="26198">MIKSLLRVARREFTFRMGGFRPSIEKVGEAKYLGSVYGGWPVIPSLINADSIIYSFGVGQDISFDLAMIELFHCKVQAFDPTPICKEWISQQSLPPKFFFHPIGVAGQDGTITMYLPIVEGSVSCSEQQTSRIQSSVQVPVQRVETIMREQNDAHIDVLKMDIEGSEIGVIDDLIKTLIRPGQLLVEFHHRINRSGIATTKRSVGLLQSVGYQLFHVSELGDEFSFVHRSRLR</sequence>
<evidence type="ECO:0000313" key="2">
    <source>
        <dbReference type="EMBL" id="TWU55489.1"/>
    </source>
</evidence>
<accession>A0A5C6F6P1</accession>
<dbReference type="InterPro" id="IPR029063">
    <property type="entry name" value="SAM-dependent_MTases_sf"/>
</dbReference>
<dbReference type="PANTHER" id="PTHR32026">
    <property type="entry name" value="METHYLTRANSFERASE-LIKE PROTEIN 24"/>
    <property type="match status" value="1"/>
</dbReference>
<dbReference type="EMBL" id="SJPX01000002">
    <property type="protein sequence ID" value="TWU55489.1"/>
    <property type="molecule type" value="Genomic_DNA"/>
</dbReference>
<dbReference type="AlphaFoldDB" id="A0A5C6F6P1"/>
<dbReference type="Proteomes" id="UP000317977">
    <property type="component" value="Unassembled WGS sequence"/>
</dbReference>
<protein>
    <recommendedName>
        <fullName evidence="1">Methyltransferase FkbM domain-containing protein</fullName>
    </recommendedName>
</protein>
<dbReference type="OrthoDB" id="483152at2"/>
<evidence type="ECO:0000259" key="1">
    <source>
        <dbReference type="Pfam" id="PF05050"/>
    </source>
</evidence>
<dbReference type="InterPro" id="IPR006342">
    <property type="entry name" value="FkbM_mtfrase"/>
</dbReference>
<dbReference type="Pfam" id="PF05050">
    <property type="entry name" value="Methyltransf_21"/>
    <property type="match status" value="1"/>
</dbReference>
<proteinExistence type="predicted"/>
<reference evidence="2 3" key="1">
    <citation type="submission" date="2019-02" db="EMBL/GenBank/DDBJ databases">
        <title>Deep-cultivation of Planctomycetes and their phenomic and genomic characterization uncovers novel biology.</title>
        <authorList>
            <person name="Wiegand S."/>
            <person name="Jogler M."/>
            <person name="Boedeker C."/>
            <person name="Pinto D."/>
            <person name="Vollmers J."/>
            <person name="Rivas-Marin E."/>
            <person name="Kohn T."/>
            <person name="Peeters S.H."/>
            <person name="Heuer A."/>
            <person name="Rast P."/>
            <person name="Oberbeckmann S."/>
            <person name="Bunk B."/>
            <person name="Jeske O."/>
            <person name="Meyerdierks A."/>
            <person name="Storesund J.E."/>
            <person name="Kallscheuer N."/>
            <person name="Luecker S."/>
            <person name="Lage O.M."/>
            <person name="Pohl T."/>
            <person name="Merkel B.J."/>
            <person name="Hornburger P."/>
            <person name="Mueller R.-W."/>
            <person name="Bruemmer F."/>
            <person name="Labrenz M."/>
            <person name="Spormann A.M."/>
            <person name="Op Den Camp H."/>
            <person name="Overmann J."/>
            <person name="Amann R."/>
            <person name="Jetten M.S.M."/>
            <person name="Mascher T."/>
            <person name="Medema M.H."/>
            <person name="Devos D.P."/>
            <person name="Kaster A.-K."/>
            <person name="Ovreas L."/>
            <person name="Rohde M."/>
            <person name="Galperin M.Y."/>
            <person name="Jogler C."/>
        </authorList>
    </citation>
    <scope>NUCLEOTIDE SEQUENCE [LARGE SCALE GENOMIC DNA]</scope>
    <source>
        <strain evidence="2 3">Poly59</strain>
    </source>
</reference>
<dbReference type="PANTHER" id="PTHR32026:SF10">
    <property type="entry name" value="METHYLTRANSFERASE-LIKE PROTEIN 24-RELATED"/>
    <property type="match status" value="1"/>
</dbReference>
<comment type="caution">
    <text evidence="2">The sequence shown here is derived from an EMBL/GenBank/DDBJ whole genome shotgun (WGS) entry which is preliminary data.</text>
</comment>
<name>A0A5C6F6P1_9BACT</name>
<dbReference type="InterPro" id="IPR026913">
    <property type="entry name" value="METTL24"/>
</dbReference>
<dbReference type="Gene3D" id="3.40.50.150">
    <property type="entry name" value="Vaccinia Virus protein VP39"/>
    <property type="match status" value="1"/>
</dbReference>
<evidence type="ECO:0000313" key="3">
    <source>
        <dbReference type="Proteomes" id="UP000317977"/>
    </source>
</evidence>
<gene>
    <name evidence="2" type="ORF">Poly59_17880</name>
</gene>
<organism evidence="2 3">
    <name type="scientific">Rubripirellula reticaptiva</name>
    <dbReference type="NCBI Taxonomy" id="2528013"/>
    <lineage>
        <taxon>Bacteria</taxon>
        <taxon>Pseudomonadati</taxon>
        <taxon>Planctomycetota</taxon>
        <taxon>Planctomycetia</taxon>
        <taxon>Pirellulales</taxon>
        <taxon>Pirellulaceae</taxon>
        <taxon>Rubripirellula</taxon>
    </lineage>
</organism>